<dbReference type="InterPro" id="IPR002716">
    <property type="entry name" value="PIN_dom"/>
</dbReference>
<dbReference type="OrthoDB" id="9798990at2"/>
<evidence type="ECO:0000313" key="3">
    <source>
        <dbReference type="Proteomes" id="UP000054683"/>
    </source>
</evidence>
<dbReference type="Pfam" id="PF01850">
    <property type="entry name" value="PIN"/>
    <property type="match status" value="1"/>
</dbReference>
<dbReference type="Proteomes" id="UP000054683">
    <property type="component" value="Unassembled WGS sequence"/>
</dbReference>
<dbReference type="Gene3D" id="3.40.50.1010">
    <property type="entry name" value="5'-nuclease"/>
    <property type="match status" value="1"/>
</dbReference>
<dbReference type="CDD" id="cd09872">
    <property type="entry name" value="PIN_Sll0205-like"/>
    <property type="match status" value="1"/>
</dbReference>
<dbReference type="SUPFAM" id="SSF88723">
    <property type="entry name" value="PIN domain-like"/>
    <property type="match status" value="1"/>
</dbReference>
<accession>A0A158JEU8</accession>
<proteinExistence type="predicted"/>
<sequence>MKLLLDTHLLLWTAVASADVRSNGSLSSEARALIEDEENELLFSAASVWEVAIKNGLGRPDFKVDAHLFRRALLDNGYIELAISSAHTAAVGNLPDHHKDPFDRLLIAQATVEGITLLTNDETVAEYKASPIRLVK</sequence>
<protein>
    <submittedName>
        <fullName evidence="2">PilT domain-containing protein</fullName>
    </submittedName>
</protein>
<dbReference type="InterPro" id="IPR041705">
    <property type="entry name" value="PIN_Sll0205"/>
</dbReference>
<dbReference type="InterPro" id="IPR052919">
    <property type="entry name" value="TA_system_RNase"/>
</dbReference>
<organism evidence="2 3">
    <name type="scientific">Caballeronia udeis</name>
    <dbReference type="NCBI Taxonomy" id="1232866"/>
    <lineage>
        <taxon>Bacteria</taxon>
        <taxon>Pseudomonadati</taxon>
        <taxon>Pseudomonadota</taxon>
        <taxon>Betaproteobacteria</taxon>
        <taxon>Burkholderiales</taxon>
        <taxon>Burkholderiaceae</taxon>
        <taxon>Caballeronia</taxon>
    </lineage>
</organism>
<feature type="domain" description="PIN" evidence="1">
    <location>
        <begin position="5"/>
        <end position="127"/>
    </location>
</feature>
<dbReference type="PANTHER" id="PTHR36173">
    <property type="entry name" value="RIBONUCLEASE VAPC16-RELATED"/>
    <property type="match status" value="1"/>
</dbReference>
<reference evidence="2 3" key="1">
    <citation type="submission" date="2016-01" db="EMBL/GenBank/DDBJ databases">
        <authorList>
            <person name="Oliw E.H."/>
        </authorList>
    </citation>
    <scope>NUCLEOTIDE SEQUENCE [LARGE SCALE GENOMIC DNA]</scope>
    <source>
        <strain evidence="2">LMG 27134</strain>
    </source>
</reference>
<dbReference type="AlphaFoldDB" id="A0A158JEU8"/>
<evidence type="ECO:0000259" key="1">
    <source>
        <dbReference type="Pfam" id="PF01850"/>
    </source>
</evidence>
<dbReference type="EMBL" id="FCOK02000080">
    <property type="protein sequence ID" value="SAL66911.1"/>
    <property type="molecule type" value="Genomic_DNA"/>
</dbReference>
<name>A0A158JEU8_9BURK</name>
<evidence type="ECO:0000313" key="2">
    <source>
        <dbReference type="EMBL" id="SAL66911.1"/>
    </source>
</evidence>
<dbReference type="PANTHER" id="PTHR36173:SF2">
    <property type="entry name" value="RIBONUCLEASE VAPC16"/>
    <property type="match status" value="1"/>
</dbReference>
<dbReference type="InterPro" id="IPR029060">
    <property type="entry name" value="PIN-like_dom_sf"/>
</dbReference>
<gene>
    <name evidence="2" type="ORF">AWB69_07588</name>
</gene>
<dbReference type="RefSeq" id="WP_062091736.1">
    <property type="nucleotide sequence ID" value="NZ_FCOK02000080.1"/>
</dbReference>